<dbReference type="SMART" id="SM00332">
    <property type="entry name" value="PP2Cc"/>
    <property type="match status" value="1"/>
</dbReference>
<dbReference type="Pfam" id="PF13672">
    <property type="entry name" value="PP2C_2"/>
    <property type="match status" value="1"/>
</dbReference>
<dbReference type="EMBL" id="JBBMEK010000118">
    <property type="protein sequence ID" value="MEQ2365448.1"/>
    <property type="molecule type" value="Genomic_DNA"/>
</dbReference>
<feature type="compositionally biased region" description="Basic residues" evidence="1">
    <location>
        <begin position="1"/>
        <end position="10"/>
    </location>
</feature>
<evidence type="ECO:0000313" key="4">
    <source>
        <dbReference type="Proteomes" id="UP001469749"/>
    </source>
</evidence>
<dbReference type="RefSeq" id="WP_349085192.1">
    <property type="nucleotide sequence ID" value="NZ_JBBMEK010000118.1"/>
</dbReference>
<organism evidence="3 4">
    <name type="scientific">Coprococcus intestinihominis</name>
    <dbReference type="NCBI Taxonomy" id="3133154"/>
    <lineage>
        <taxon>Bacteria</taxon>
        <taxon>Bacillati</taxon>
        <taxon>Bacillota</taxon>
        <taxon>Clostridia</taxon>
        <taxon>Lachnospirales</taxon>
        <taxon>Lachnospiraceae</taxon>
        <taxon>Coprococcus</taxon>
    </lineage>
</organism>
<reference evidence="3 4" key="1">
    <citation type="submission" date="2024-03" db="EMBL/GenBank/DDBJ databases">
        <title>Human intestinal bacterial collection.</title>
        <authorList>
            <person name="Pauvert C."/>
            <person name="Hitch T.C.A."/>
            <person name="Clavel T."/>
        </authorList>
    </citation>
    <scope>NUCLEOTIDE SEQUENCE [LARGE SCALE GENOMIC DNA]</scope>
    <source>
        <strain evidence="3 4">CLA-AA-H190</strain>
    </source>
</reference>
<protein>
    <submittedName>
        <fullName evidence="3">Protein phosphatase 2C domain-containing protein</fullName>
    </submittedName>
</protein>
<sequence>MKLFGRKRPQRSADTSEKSPETVNVQSRDVSVAESDTEMMTENVYLGQEQYQPKELQVSAASLIGSRRNQQDSLCYTSLPDKGFLAVVCDGMGGLGGGELASYTACAGMVDAFEKCGDAQPADFFVRTASEIDVSVAGIADEEGVPIGAGTTLAAVWIKENCMHWISVGDSKIYLVRGHQTRCLTTPHNYKMLLDKRKQAGTITSEQYQAELSRGEALVSYIGMNGLKYIDVSMEGLELEAEDQIVLCSDGFYRQCPEENLAQCLENLSGDYETYASQLAEAVIRNQPRGMDNTTLILVRYSLEKNEEKIREVNEENEKGDIKT</sequence>
<name>A0ABV1B6S3_9FIRM</name>
<feature type="domain" description="PPM-type phosphatase" evidence="2">
    <location>
        <begin position="57"/>
        <end position="301"/>
    </location>
</feature>
<dbReference type="Gene3D" id="3.60.40.10">
    <property type="entry name" value="PPM-type phosphatase domain"/>
    <property type="match status" value="1"/>
</dbReference>
<evidence type="ECO:0000256" key="1">
    <source>
        <dbReference type="SAM" id="MobiDB-lite"/>
    </source>
</evidence>
<dbReference type="PROSITE" id="PS51746">
    <property type="entry name" value="PPM_2"/>
    <property type="match status" value="1"/>
</dbReference>
<accession>A0ABV1B6S3</accession>
<feature type="region of interest" description="Disordered" evidence="1">
    <location>
        <begin position="1"/>
        <end position="34"/>
    </location>
</feature>
<proteinExistence type="predicted"/>
<dbReference type="Proteomes" id="UP001469749">
    <property type="component" value="Unassembled WGS sequence"/>
</dbReference>
<dbReference type="SMART" id="SM00331">
    <property type="entry name" value="PP2C_SIG"/>
    <property type="match status" value="1"/>
</dbReference>
<dbReference type="InterPro" id="IPR036457">
    <property type="entry name" value="PPM-type-like_dom_sf"/>
</dbReference>
<dbReference type="InterPro" id="IPR001932">
    <property type="entry name" value="PPM-type_phosphatase-like_dom"/>
</dbReference>
<evidence type="ECO:0000259" key="2">
    <source>
        <dbReference type="PROSITE" id="PS51746"/>
    </source>
</evidence>
<comment type="caution">
    <text evidence="3">The sequence shown here is derived from an EMBL/GenBank/DDBJ whole genome shotgun (WGS) entry which is preliminary data.</text>
</comment>
<dbReference type="SUPFAM" id="SSF81606">
    <property type="entry name" value="PP2C-like"/>
    <property type="match status" value="1"/>
</dbReference>
<evidence type="ECO:0000313" key="3">
    <source>
        <dbReference type="EMBL" id="MEQ2365448.1"/>
    </source>
</evidence>
<keyword evidence="4" id="KW-1185">Reference proteome</keyword>
<gene>
    <name evidence="3" type="ORF">WMO25_10105</name>
</gene>